<dbReference type="InterPro" id="IPR045851">
    <property type="entry name" value="AMP-bd_C_sf"/>
</dbReference>
<dbReference type="Gene3D" id="3.30.300.30">
    <property type="match status" value="1"/>
</dbReference>
<dbReference type="GO" id="GO:0005524">
    <property type="term" value="F:ATP binding"/>
    <property type="evidence" value="ECO:0007669"/>
    <property type="project" value="UniProtKB-KW"/>
</dbReference>
<keyword evidence="1" id="KW-0547">Nucleotide-binding</keyword>
<accession>A0A6N3B0P4</accession>
<proteinExistence type="predicted"/>
<keyword evidence="5" id="KW-0436">Ligase</keyword>
<dbReference type="Gene3D" id="3.40.50.12780">
    <property type="entry name" value="N-terminal domain of ligase-like"/>
    <property type="match status" value="1"/>
</dbReference>
<evidence type="ECO:0000256" key="3">
    <source>
        <dbReference type="ARBA" id="ARBA00024484"/>
    </source>
</evidence>
<dbReference type="GO" id="GO:0016020">
    <property type="term" value="C:membrane"/>
    <property type="evidence" value="ECO:0007669"/>
    <property type="project" value="TreeGrafter"/>
</dbReference>
<dbReference type="SUPFAM" id="SSF56801">
    <property type="entry name" value="Acetyl-CoA synthetase-like"/>
    <property type="match status" value="1"/>
</dbReference>
<dbReference type="InterPro" id="IPR000873">
    <property type="entry name" value="AMP-dep_synth/lig_dom"/>
</dbReference>
<dbReference type="PANTHER" id="PTHR43272">
    <property type="entry name" value="LONG-CHAIN-FATTY-ACID--COA LIGASE"/>
    <property type="match status" value="1"/>
</dbReference>
<dbReference type="PROSITE" id="PS00455">
    <property type="entry name" value="AMP_BINDING"/>
    <property type="match status" value="1"/>
</dbReference>
<dbReference type="PANTHER" id="PTHR43272:SF33">
    <property type="entry name" value="AMP-BINDING DOMAIN-CONTAINING PROTEIN-RELATED"/>
    <property type="match status" value="1"/>
</dbReference>
<reference evidence="5" key="1">
    <citation type="submission" date="2019-11" db="EMBL/GenBank/DDBJ databases">
        <authorList>
            <person name="Feng L."/>
        </authorList>
    </citation>
    <scope>NUCLEOTIDE SEQUENCE</scope>
    <source>
        <strain evidence="5">PclaraLFYP37</strain>
    </source>
</reference>
<evidence type="ECO:0000256" key="2">
    <source>
        <dbReference type="ARBA" id="ARBA00022840"/>
    </source>
</evidence>
<evidence type="ECO:0000259" key="4">
    <source>
        <dbReference type="Pfam" id="PF00501"/>
    </source>
</evidence>
<feature type="domain" description="AMP-dependent synthetase/ligase" evidence="4">
    <location>
        <begin position="15"/>
        <end position="410"/>
    </location>
</feature>
<evidence type="ECO:0000256" key="1">
    <source>
        <dbReference type="ARBA" id="ARBA00022741"/>
    </source>
</evidence>
<dbReference type="EMBL" id="CACRUT010000008">
    <property type="protein sequence ID" value="VYT95510.1"/>
    <property type="molecule type" value="Genomic_DNA"/>
</dbReference>
<name>A0A6N3B0P4_9BACT</name>
<gene>
    <name evidence="5" type="ORF">PCLFYP37_01563</name>
</gene>
<protein>
    <submittedName>
        <fullName evidence="5">Long-chain-fatty-acid--CoA ligase FadD15</fullName>
        <ecNumber evidence="5">6.2.1.3</ecNumber>
    </submittedName>
</protein>
<dbReference type="GO" id="GO:0004467">
    <property type="term" value="F:long-chain fatty acid-CoA ligase activity"/>
    <property type="evidence" value="ECO:0007669"/>
    <property type="project" value="UniProtKB-EC"/>
</dbReference>
<sequence length="554" mass="62786">MEKLSFNEQIEQSIKDNWDLDALSDYKGETFQYKDIARIIEKLHIIFEYSNVKPGDKIALCGRNSAHWGAVFFATLTYGAVAVPILHEFKADQVHNIVNHSEAKLLFVGDLVWKNLDANEMPNLEGIINIADYSLLVGRTQKVAYAREHLNQLFGERYPMNFRKHHISYYKGAPEELAVINYTSGTTSRSKGVMIPYRALWSNLEFAKEVLSPHMKIGDNVISMLPMAHMYGMAFEFIFEFCTGCHIYFLTKNPSPNVLFAAFAELKPRIIIAVPLIIEKIIRKAVLPKIQGTTVKMLLKVPLVRQKIKDKICEQLKTAFGGNFYEIIIGGAAFNHEIEMLLHDIGFNYTVGYGTTECAPIISYADWNIFAPGSCGKAAPRMEIKIDSNDPQHTVGEILTRGANVMLGYYKNEEATQEAFRDGWYRTGDLGIMDENGNLFIKGRSKNMLLGASGQNIYPEEIEDLMNNLTLVNESIVIQKGEKLYGLVYPDFEEAHNLGLQDSDLANVMEQNRTELNSMLPGYAQLSGIKIFQEEFEKTPKKSIKRYLYTDCQI</sequence>
<organism evidence="5">
    <name type="scientific">Paraprevotella clara</name>
    <dbReference type="NCBI Taxonomy" id="454154"/>
    <lineage>
        <taxon>Bacteria</taxon>
        <taxon>Pseudomonadati</taxon>
        <taxon>Bacteroidota</taxon>
        <taxon>Bacteroidia</taxon>
        <taxon>Bacteroidales</taxon>
        <taxon>Prevotellaceae</taxon>
        <taxon>Paraprevotella</taxon>
    </lineage>
</organism>
<keyword evidence="2" id="KW-0067">ATP-binding</keyword>
<dbReference type="RefSeq" id="WP_412442186.1">
    <property type="nucleotide sequence ID" value="NZ_CACRUT010000008.1"/>
</dbReference>
<evidence type="ECO:0000313" key="5">
    <source>
        <dbReference type="EMBL" id="VYT95510.1"/>
    </source>
</evidence>
<dbReference type="AlphaFoldDB" id="A0A6N3B0P4"/>
<dbReference type="InterPro" id="IPR042099">
    <property type="entry name" value="ANL_N_sf"/>
</dbReference>
<comment type="catalytic activity">
    <reaction evidence="3">
        <text>a long-chain fatty acid + ATP + CoA = a long-chain fatty acyl-CoA + AMP + diphosphate</text>
        <dbReference type="Rhea" id="RHEA:15421"/>
        <dbReference type="ChEBI" id="CHEBI:30616"/>
        <dbReference type="ChEBI" id="CHEBI:33019"/>
        <dbReference type="ChEBI" id="CHEBI:57287"/>
        <dbReference type="ChEBI" id="CHEBI:57560"/>
        <dbReference type="ChEBI" id="CHEBI:83139"/>
        <dbReference type="ChEBI" id="CHEBI:456215"/>
        <dbReference type="EC" id="6.2.1.3"/>
    </reaction>
    <physiologicalReaction direction="left-to-right" evidence="3">
        <dbReference type="Rhea" id="RHEA:15422"/>
    </physiologicalReaction>
</comment>
<dbReference type="InterPro" id="IPR020845">
    <property type="entry name" value="AMP-binding_CS"/>
</dbReference>
<dbReference type="Pfam" id="PF00501">
    <property type="entry name" value="AMP-binding"/>
    <property type="match status" value="1"/>
</dbReference>
<dbReference type="EC" id="6.2.1.3" evidence="5"/>